<protein>
    <recommendedName>
        <fullName evidence="5">Nuclear segregation protein Bfr1</fullName>
    </recommendedName>
</protein>
<sequence>MATEQKVKPIKPDEEAFKASLVQAEKDVSTVQEKIDQIKTKIDSAKFHDQDSPVVKRQKELRAELSAIRQQQQGFKTSRANTQEKINGLDANLKARVVEQNSSRSRIPYKNVEELDKDVARLEKQVDSGTMRLTDERDALALISNLRRQRKSFAGFDESQRVINDLKVQISELKKKLDNTESKVLSDKYAEVAKKLDAIKEEQDSVFKNINALRDERTKLYKEQQEKYTVIREIKDTNIQQRKAWREYEDELWRIRRERQKAEREAFEREKKRKIADKKLEEASRPAYMDEILTAQGLIRHFDSSYDFSALGLDKDKRAQTGNFRAEVGRTVDGSNIRGVKIVKKDEREDDYFIGTGGKKGKKGKKGNANGTPVEGGKINLSLGVIEEFAKVKMDPPMNQADVPSVIEKLAAKIVGWKKNQEAETQENIKKAQEEIDRLEPDSESQRSIDSTGKPGQQVLDEGSERETVDDASEELQTEDKE</sequence>
<feature type="coiled-coil region" evidence="1">
    <location>
        <begin position="156"/>
        <end position="216"/>
    </location>
</feature>
<keyword evidence="4" id="KW-1185">Reference proteome</keyword>
<dbReference type="AlphaFoldDB" id="A0A232LST9"/>
<keyword evidence="1" id="KW-0175">Coiled coil</keyword>
<evidence type="ECO:0000256" key="2">
    <source>
        <dbReference type="SAM" id="MobiDB-lite"/>
    </source>
</evidence>
<evidence type="ECO:0000313" key="3">
    <source>
        <dbReference type="EMBL" id="OXV07144.1"/>
    </source>
</evidence>
<evidence type="ECO:0008006" key="5">
    <source>
        <dbReference type="Google" id="ProtNLM"/>
    </source>
</evidence>
<gene>
    <name evidence="3" type="ORF">Egran_05091</name>
</gene>
<dbReference type="GO" id="GO:1990904">
    <property type="term" value="C:ribonucleoprotein complex"/>
    <property type="evidence" value="ECO:0007669"/>
    <property type="project" value="TreeGrafter"/>
</dbReference>
<name>A0A232LST9_9EURO</name>
<evidence type="ECO:0000256" key="1">
    <source>
        <dbReference type="SAM" id="Coils"/>
    </source>
</evidence>
<evidence type="ECO:0000313" key="4">
    <source>
        <dbReference type="Proteomes" id="UP000243515"/>
    </source>
</evidence>
<feature type="region of interest" description="Disordered" evidence="2">
    <location>
        <begin position="419"/>
        <end position="482"/>
    </location>
</feature>
<dbReference type="GO" id="GO:0003729">
    <property type="term" value="F:mRNA binding"/>
    <property type="evidence" value="ECO:0007669"/>
    <property type="project" value="TreeGrafter"/>
</dbReference>
<dbReference type="GO" id="GO:0005783">
    <property type="term" value="C:endoplasmic reticulum"/>
    <property type="evidence" value="ECO:0007669"/>
    <property type="project" value="TreeGrafter"/>
</dbReference>
<feature type="compositionally biased region" description="Acidic residues" evidence="2">
    <location>
        <begin position="470"/>
        <end position="482"/>
    </location>
</feature>
<dbReference type="EMBL" id="NPHW01005052">
    <property type="protein sequence ID" value="OXV07144.1"/>
    <property type="molecule type" value="Genomic_DNA"/>
</dbReference>
<accession>A0A232LST9</accession>
<comment type="caution">
    <text evidence="3">The sequence shown here is derived from an EMBL/GenBank/DDBJ whole genome shotgun (WGS) entry which is preliminary data.</text>
</comment>
<dbReference type="Proteomes" id="UP000243515">
    <property type="component" value="Unassembled WGS sequence"/>
</dbReference>
<dbReference type="GO" id="GO:0008298">
    <property type="term" value="P:intracellular mRNA localization"/>
    <property type="evidence" value="ECO:0007669"/>
    <property type="project" value="TreeGrafter"/>
</dbReference>
<reference evidence="3 4" key="1">
    <citation type="journal article" date="2015" name="Environ. Microbiol.">
        <title>Metagenome sequence of Elaphomyces granulatus from sporocarp tissue reveals Ascomycota ectomycorrhizal fingerprints of genome expansion and a Proteobacteria-rich microbiome.</title>
        <authorList>
            <person name="Quandt C.A."/>
            <person name="Kohler A."/>
            <person name="Hesse C.N."/>
            <person name="Sharpton T.J."/>
            <person name="Martin F."/>
            <person name="Spatafora J.W."/>
        </authorList>
    </citation>
    <scope>NUCLEOTIDE SEQUENCE [LARGE SCALE GENOMIC DNA]</scope>
    <source>
        <strain evidence="3 4">OSC145934</strain>
    </source>
</reference>
<organism evidence="3 4">
    <name type="scientific">Elaphomyces granulatus</name>
    <dbReference type="NCBI Taxonomy" id="519963"/>
    <lineage>
        <taxon>Eukaryota</taxon>
        <taxon>Fungi</taxon>
        <taxon>Dikarya</taxon>
        <taxon>Ascomycota</taxon>
        <taxon>Pezizomycotina</taxon>
        <taxon>Eurotiomycetes</taxon>
        <taxon>Eurotiomycetidae</taxon>
        <taxon>Eurotiales</taxon>
        <taxon>Elaphomycetaceae</taxon>
        <taxon>Elaphomyces</taxon>
    </lineage>
</organism>
<dbReference type="PANTHER" id="PTHR31027:SF2">
    <property type="entry name" value="LEBERCILIN DOMAIN-CONTAINING PROTEIN"/>
    <property type="match status" value="1"/>
</dbReference>
<feature type="region of interest" description="Disordered" evidence="2">
    <location>
        <begin position="354"/>
        <end position="375"/>
    </location>
</feature>
<dbReference type="PANTHER" id="PTHR31027">
    <property type="entry name" value="NUCLEAR SEGREGATION PROTEIN BFR1"/>
    <property type="match status" value="1"/>
</dbReference>
<dbReference type="OrthoDB" id="2195113at2759"/>
<dbReference type="InterPro" id="IPR039604">
    <property type="entry name" value="Bfr1"/>
</dbReference>
<proteinExistence type="predicted"/>
<feature type="coiled-coil region" evidence="1">
    <location>
        <begin position="245"/>
        <end position="277"/>
    </location>
</feature>
<feature type="compositionally biased region" description="Basic and acidic residues" evidence="2">
    <location>
        <begin position="419"/>
        <end position="447"/>
    </location>
</feature>
<dbReference type="GO" id="GO:0042175">
    <property type="term" value="C:nuclear outer membrane-endoplasmic reticulum membrane network"/>
    <property type="evidence" value="ECO:0007669"/>
    <property type="project" value="TreeGrafter"/>
</dbReference>